<comment type="caution">
    <text evidence="2">The sequence shown here is derived from an EMBL/GenBank/DDBJ whole genome shotgun (WGS) entry which is preliminary data.</text>
</comment>
<accession>A0A5A5TER6</accession>
<feature type="domain" description="YcaO" evidence="1">
    <location>
        <begin position="438"/>
        <end position="726"/>
    </location>
</feature>
<evidence type="ECO:0000313" key="3">
    <source>
        <dbReference type="Proteomes" id="UP000322530"/>
    </source>
</evidence>
<dbReference type="EMBL" id="BIXY01000054">
    <property type="protein sequence ID" value="GCF09912.1"/>
    <property type="molecule type" value="Genomic_DNA"/>
</dbReference>
<keyword evidence="3" id="KW-1185">Reference proteome</keyword>
<evidence type="ECO:0000313" key="2">
    <source>
        <dbReference type="EMBL" id="GCF09912.1"/>
    </source>
</evidence>
<dbReference type="Gene3D" id="3.90.930.60">
    <property type="match status" value="1"/>
</dbReference>
<reference evidence="2 3" key="1">
    <citation type="submission" date="2019-01" db="EMBL/GenBank/DDBJ databases">
        <title>Draft genome sequence of Dictyobacter sp. Uno17.</title>
        <authorList>
            <person name="Wang C.M."/>
            <person name="Zheng Y."/>
            <person name="Sakai Y."/>
            <person name="Abe K."/>
            <person name="Yokota A."/>
            <person name="Yabe S."/>
        </authorList>
    </citation>
    <scope>NUCLEOTIDE SEQUENCE [LARGE SCALE GENOMIC DNA]</scope>
    <source>
        <strain evidence="2 3">Uno17</strain>
    </source>
</reference>
<dbReference type="Pfam" id="PF02624">
    <property type="entry name" value="YcaO"/>
    <property type="match status" value="1"/>
</dbReference>
<organism evidence="2 3">
    <name type="scientific">Dictyobacter arantiisoli</name>
    <dbReference type="NCBI Taxonomy" id="2014874"/>
    <lineage>
        <taxon>Bacteria</taxon>
        <taxon>Bacillati</taxon>
        <taxon>Chloroflexota</taxon>
        <taxon>Ktedonobacteria</taxon>
        <taxon>Ktedonobacterales</taxon>
        <taxon>Dictyobacteraceae</taxon>
        <taxon>Dictyobacter</taxon>
    </lineage>
</organism>
<protein>
    <recommendedName>
        <fullName evidence="1">YcaO domain-containing protein</fullName>
    </recommendedName>
</protein>
<dbReference type="AlphaFoldDB" id="A0A5A5TER6"/>
<dbReference type="NCBIfam" id="TIGR03882">
    <property type="entry name" value="cyclo_dehyd_2"/>
    <property type="match status" value="1"/>
</dbReference>
<evidence type="ECO:0000259" key="1">
    <source>
        <dbReference type="PROSITE" id="PS51664"/>
    </source>
</evidence>
<proteinExistence type="predicted"/>
<dbReference type="Gene3D" id="3.40.50.720">
    <property type="entry name" value="NAD(P)-binding Rossmann-like Domain"/>
    <property type="match status" value="1"/>
</dbReference>
<dbReference type="PROSITE" id="PS51664">
    <property type="entry name" value="YCAO"/>
    <property type="match status" value="1"/>
</dbReference>
<gene>
    <name evidence="2" type="ORF">KDI_34760</name>
</gene>
<dbReference type="Proteomes" id="UP000322530">
    <property type="component" value="Unassembled WGS sequence"/>
</dbReference>
<dbReference type="OrthoDB" id="2369163at2"/>
<dbReference type="InterPro" id="IPR003776">
    <property type="entry name" value="YcaO-like_dom"/>
</dbReference>
<dbReference type="InterPro" id="IPR022291">
    <property type="entry name" value="Bacteriocin_synth_cyclodeHase"/>
</dbReference>
<sequence length="726" mass="81046">MVTANMQPRFNADVYYIPLDDGVYLRSNNNGLALKGMSLYPLLKHLVPHLDGTATLAEITAGLDVDKKRMVTNLIEKLATHHFLHDVSQDQSHTLDSEDLATYTTNITFINSFQTSATSRFEHFRNQKLLLIGSGYGFIALIQACLHCGVKHIAAIDTLESSENRIATPAPAFIDRAAQFSRCDAEQSVQFMAAPAWDHEAEVRPLLQDCDAMLHISDQAPLARAQLLNRLCIEQQKILIQAIVVDEHAWIGPLVSPTTGACWECAWRRLQANSTQSSAQAQQYAFYDQSTTTNSLYLTRTTAAINAQRLIFEVFKYFTLSNPGEAPPHLSSIDLKTGTSQSHTYLPHPHCQSDQHPPVPTAAQFLEQIQRLQLQNPIEPQILSEKLAHCFDDRLGLFTALDDDDFAQTFLAVYQVRLSNPMLTQYAPDATREALTTIAASSKTQNARLRACQKACTRYAANLVDQRRLLSQEALQHHPLPAIAPTQLIGIQAPSNESESWTWALDLHTQQVYPIPAQHVFCPPQESERGIAAGINWHEAICQALLDWCQYLTLEELREAHQPYKQVDLAHAPMTAEGDYLYHLLTTALGQITVYDVTGSLQVPTFAFCLTGPVVTYSTHCDIAQALETGCERALQQYQAEQFRQPVYALAPVPDLPASRRSNQLSVPSMFSPATWAKRQARLLETLQTQHLRALAIPLDHDPALMQVLPFIVRVLLTQTEVQYGA</sequence>
<name>A0A5A5TER6_9CHLR</name>